<dbReference type="RefSeq" id="XP_002787349.1">
    <property type="nucleotide sequence ID" value="XM_002787303.1"/>
</dbReference>
<sequence length="99" mass="10547">MIKSAAQEDPTYSAEVAMLSSGQDMVTMKNLYTRVAAAEDPKTLTLEKCKLKPSPPLSVAMDASLAEVAIKLEVQSYVPVLVGEEVCGIVDVDGEVSML</sequence>
<accession>C5K8R8</accession>
<reference evidence="1 2" key="1">
    <citation type="submission" date="2008-07" db="EMBL/GenBank/DDBJ databases">
        <authorList>
            <person name="El-Sayed N."/>
            <person name="Caler E."/>
            <person name="Inman J."/>
            <person name="Amedeo P."/>
            <person name="Hass B."/>
            <person name="Wortman J."/>
        </authorList>
    </citation>
    <scope>NUCLEOTIDE SEQUENCE [LARGE SCALE GENOMIC DNA]</scope>
    <source>
        <strain evidence="2">ATCC 50983 / TXsc</strain>
    </source>
</reference>
<dbReference type="AlphaFoldDB" id="C5K8R8"/>
<keyword evidence="2" id="KW-1185">Reference proteome</keyword>
<gene>
    <name evidence="1" type="ORF">Pmar_PMAR000212</name>
</gene>
<organism evidence="2">
    <name type="scientific">Perkinsus marinus (strain ATCC 50983 / TXsc)</name>
    <dbReference type="NCBI Taxonomy" id="423536"/>
    <lineage>
        <taxon>Eukaryota</taxon>
        <taxon>Sar</taxon>
        <taxon>Alveolata</taxon>
        <taxon>Perkinsozoa</taxon>
        <taxon>Perkinsea</taxon>
        <taxon>Perkinsida</taxon>
        <taxon>Perkinsidae</taxon>
        <taxon>Perkinsus</taxon>
    </lineage>
</organism>
<dbReference type="EMBL" id="GG671144">
    <property type="protein sequence ID" value="EER19145.1"/>
    <property type="molecule type" value="Genomic_DNA"/>
</dbReference>
<evidence type="ECO:0000313" key="2">
    <source>
        <dbReference type="Proteomes" id="UP000007800"/>
    </source>
</evidence>
<protein>
    <submittedName>
        <fullName evidence="1">Uncharacterized protein</fullName>
    </submittedName>
</protein>
<dbReference type="GeneID" id="9039381"/>
<proteinExistence type="predicted"/>
<dbReference type="InParanoid" id="C5K8R8"/>
<dbReference type="Proteomes" id="UP000007800">
    <property type="component" value="Unassembled WGS sequence"/>
</dbReference>
<evidence type="ECO:0000313" key="1">
    <source>
        <dbReference type="EMBL" id="EER19145.1"/>
    </source>
</evidence>
<name>C5K8R8_PERM5</name>